<dbReference type="EMBL" id="JAFITO010000093">
    <property type="protein sequence ID" value="MBN4068959.1"/>
    <property type="molecule type" value="Genomic_DNA"/>
</dbReference>
<keyword evidence="2" id="KW-1185">Reference proteome</keyword>
<accession>A0ABS3AW21</accession>
<sequence>LSNPLKVLLAGYIRTSSAFLTIRQIITKKHATYQQISRVSMMNVICFSRLRPPLHCTTIKNTC</sequence>
<feature type="non-terminal residue" evidence="1">
    <location>
        <position position="1"/>
    </location>
</feature>
<protein>
    <submittedName>
        <fullName evidence="1">Uncharacterized protein</fullName>
    </submittedName>
</protein>
<evidence type="ECO:0000313" key="2">
    <source>
        <dbReference type="Proteomes" id="UP000717534"/>
    </source>
</evidence>
<name>A0ABS3AW21_9BACT</name>
<evidence type="ECO:0000313" key="1">
    <source>
        <dbReference type="EMBL" id="MBN4068959.1"/>
    </source>
</evidence>
<reference evidence="1 2" key="1">
    <citation type="submission" date="2021-02" db="EMBL/GenBank/DDBJ databases">
        <title>Activity-based single-cell genomes from oceanic crustal fluid captures similar information to metagenomic and metatranscriptomic surveys with orders of magnitude less sampling.</title>
        <authorList>
            <person name="D'Angelo T.S."/>
            <person name="Orcutt B.N."/>
        </authorList>
    </citation>
    <scope>NUCLEOTIDE SEQUENCE [LARGE SCALE GENOMIC DNA]</scope>
    <source>
        <strain evidence="1">AH-315-G02</strain>
    </source>
</reference>
<dbReference type="Proteomes" id="UP000717534">
    <property type="component" value="Unassembled WGS sequence"/>
</dbReference>
<organism evidence="1 2">
    <name type="scientific">Desulfotalea psychrophila</name>
    <dbReference type="NCBI Taxonomy" id="84980"/>
    <lineage>
        <taxon>Bacteria</taxon>
        <taxon>Pseudomonadati</taxon>
        <taxon>Thermodesulfobacteriota</taxon>
        <taxon>Desulfobulbia</taxon>
        <taxon>Desulfobulbales</taxon>
        <taxon>Desulfocapsaceae</taxon>
        <taxon>Desulfotalea</taxon>
    </lineage>
</organism>
<proteinExistence type="predicted"/>
<gene>
    <name evidence="1" type="ORF">JYU06_05510</name>
</gene>
<comment type="caution">
    <text evidence="1">The sequence shown here is derived from an EMBL/GenBank/DDBJ whole genome shotgun (WGS) entry which is preliminary data.</text>
</comment>